<feature type="domain" description="ATP-grasp" evidence="8">
    <location>
        <begin position="116"/>
        <end position="306"/>
    </location>
</feature>
<dbReference type="PROSITE" id="PS00867">
    <property type="entry name" value="CPSASE_2"/>
    <property type="match status" value="1"/>
</dbReference>
<dbReference type="InterPro" id="IPR011764">
    <property type="entry name" value="Biotin_carboxylation_dom"/>
</dbReference>
<dbReference type="Pfam" id="PF02785">
    <property type="entry name" value="Biotin_carb_C"/>
    <property type="match status" value="1"/>
</dbReference>
<dbReference type="InterPro" id="IPR000089">
    <property type="entry name" value="Biotin_lipoyl"/>
</dbReference>
<comment type="cofactor">
    <cofactor evidence="1">
        <name>biotin</name>
        <dbReference type="ChEBI" id="CHEBI:57586"/>
    </cofactor>
</comment>
<dbReference type="InterPro" id="IPR005479">
    <property type="entry name" value="CPAse_ATP-bd"/>
</dbReference>
<evidence type="ECO:0000256" key="2">
    <source>
        <dbReference type="ARBA" id="ARBA00022598"/>
    </source>
</evidence>
<dbReference type="InterPro" id="IPR011761">
    <property type="entry name" value="ATP-grasp"/>
</dbReference>
<evidence type="ECO:0000259" key="9">
    <source>
        <dbReference type="PROSITE" id="PS50979"/>
    </source>
</evidence>
<dbReference type="PANTHER" id="PTHR18866:SF126">
    <property type="entry name" value="BIOTIN CARBOXYLASE"/>
    <property type="match status" value="1"/>
</dbReference>
<feature type="domain" description="Biotin carboxylation" evidence="9">
    <location>
        <begin position="3"/>
        <end position="434"/>
    </location>
</feature>
<dbReference type="PROSITE" id="PS00188">
    <property type="entry name" value="BIOTIN"/>
    <property type="match status" value="1"/>
</dbReference>
<dbReference type="SUPFAM" id="SSF56059">
    <property type="entry name" value="Glutathione synthetase ATP-binding domain-like"/>
    <property type="match status" value="1"/>
</dbReference>
<keyword evidence="3 6" id="KW-0547">Nucleotide-binding</keyword>
<dbReference type="SMART" id="SM00878">
    <property type="entry name" value="Biotin_carb_C"/>
    <property type="match status" value="1"/>
</dbReference>
<dbReference type="PROSITE" id="PS50975">
    <property type="entry name" value="ATP_GRASP"/>
    <property type="match status" value="1"/>
</dbReference>
<dbReference type="SUPFAM" id="SSF51230">
    <property type="entry name" value="Single hybrid motif"/>
    <property type="match status" value="1"/>
</dbReference>
<name>A0ABN1ZZJ4_9ACTN</name>
<keyword evidence="2" id="KW-0436">Ligase</keyword>
<dbReference type="PROSITE" id="PS00866">
    <property type="entry name" value="CPSASE_1"/>
    <property type="match status" value="1"/>
</dbReference>
<evidence type="ECO:0000256" key="1">
    <source>
        <dbReference type="ARBA" id="ARBA00001953"/>
    </source>
</evidence>
<dbReference type="InterPro" id="IPR001882">
    <property type="entry name" value="Biotin_BS"/>
</dbReference>
<keyword evidence="4 6" id="KW-0067">ATP-binding</keyword>
<feature type="domain" description="Lipoyl-binding" evidence="7">
    <location>
        <begin position="519"/>
        <end position="597"/>
    </location>
</feature>
<reference evidence="10 11" key="1">
    <citation type="journal article" date="2019" name="Int. J. Syst. Evol. Microbiol.">
        <title>The Global Catalogue of Microorganisms (GCM) 10K type strain sequencing project: providing services to taxonomists for standard genome sequencing and annotation.</title>
        <authorList>
            <consortium name="The Broad Institute Genomics Platform"/>
            <consortium name="The Broad Institute Genome Sequencing Center for Infectious Disease"/>
            <person name="Wu L."/>
            <person name="Ma J."/>
        </authorList>
    </citation>
    <scope>NUCLEOTIDE SEQUENCE [LARGE SCALE GENOMIC DNA]</scope>
    <source>
        <strain evidence="10 11">JCM 14942</strain>
    </source>
</reference>
<dbReference type="PROSITE" id="PS50968">
    <property type="entry name" value="BIOTINYL_LIPOYL"/>
    <property type="match status" value="1"/>
</dbReference>
<dbReference type="Pfam" id="PF00289">
    <property type="entry name" value="Biotin_carb_N"/>
    <property type="match status" value="1"/>
</dbReference>
<dbReference type="InterPro" id="IPR005482">
    <property type="entry name" value="Biotin_COase_C"/>
</dbReference>
<dbReference type="Proteomes" id="UP001500842">
    <property type="component" value="Unassembled WGS sequence"/>
</dbReference>
<evidence type="ECO:0000256" key="3">
    <source>
        <dbReference type="ARBA" id="ARBA00022741"/>
    </source>
</evidence>
<dbReference type="PANTHER" id="PTHR18866">
    <property type="entry name" value="CARBOXYLASE:PYRUVATE/ACETYL-COA/PROPIONYL-COA CARBOXYLASE"/>
    <property type="match status" value="1"/>
</dbReference>
<organism evidence="10 11">
    <name type="scientific">Nocardioides humi</name>
    <dbReference type="NCBI Taxonomy" id="449461"/>
    <lineage>
        <taxon>Bacteria</taxon>
        <taxon>Bacillati</taxon>
        <taxon>Actinomycetota</taxon>
        <taxon>Actinomycetes</taxon>
        <taxon>Propionibacteriales</taxon>
        <taxon>Nocardioidaceae</taxon>
        <taxon>Nocardioides</taxon>
    </lineage>
</organism>
<evidence type="ECO:0000256" key="6">
    <source>
        <dbReference type="PROSITE-ProRule" id="PRU00409"/>
    </source>
</evidence>
<keyword evidence="11" id="KW-1185">Reference proteome</keyword>
<dbReference type="InterPro" id="IPR050856">
    <property type="entry name" value="Biotin_carboxylase_complex"/>
</dbReference>
<evidence type="ECO:0000259" key="8">
    <source>
        <dbReference type="PROSITE" id="PS50975"/>
    </source>
</evidence>
<dbReference type="Pfam" id="PF02786">
    <property type="entry name" value="CPSase_L_D2"/>
    <property type="match status" value="1"/>
</dbReference>
<dbReference type="Pfam" id="PF00364">
    <property type="entry name" value="Biotin_lipoyl"/>
    <property type="match status" value="1"/>
</dbReference>
<dbReference type="InterPro" id="IPR011053">
    <property type="entry name" value="Single_hybrid_motif"/>
</dbReference>
<proteinExistence type="predicted"/>
<dbReference type="CDD" id="cd06850">
    <property type="entry name" value="biotinyl_domain"/>
    <property type="match status" value="1"/>
</dbReference>
<evidence type="ECO:0000259" key="7">
    <source>
        <dbReference type="PROSITE" id="PS50968"/>
    </source>
</evidence>
<keyword evidence="5" id="KW-0092">Biotin</keyword>
<gene>
    <name evidence="10" type="ORF">GCM10009788_10430</name>
</gene>
<sequence length="599" mass="63309">MAMITTLLVANRGEIARRVFRTCRDLGIRTVAVHTDLDADALHVRDADAAVRVPSYLDADAVLAAAKEAGADAIHPGYGFLSENAGFARAVTDAGIAWVGPTPEVIEQMGRKDAARDLAVAAGVPVVPSYALDEDPATFAYPVLVKAAAGGGGKGMRVVRSAAELPDGIAAAKREAASAFGDDTILIEKYVERGRHIEVQVLGDSHGHVVHLGTRECSVQRRHQKVIEEAPAPALDDDLRERLHQSAVALGSSVGYVNAGTIEYLLDATTGDFYFLEMNTRLQVEHPVSELHAGVDLVELQIAVAAGDPLPFDQSGLRFYDHAIEARIYAEDAFGGFLPQAGAASVVHWPEAARVDHALESGQVVSTSYDPMLGKVIVSGRDRETARRRLVAALDDTAILGLTTNTGFLRALAAGDEFTVPGGIDTAWLDRHDIPPPDPAEAREIAARLWLDAFAPQAGPFAADGFRMSASSAPVVVGFDEPATPAARVPVDTVARVTVHQVELAHHGQRYVFVRPDAAADHGAAAVDDTVTSPMPGTVLDVRVAEGEQVTEGQVLGVVEAMKMELALKAPYDGVVARVGASTGQQVALGAELFVVEES</sequence>
<dbReference type="SUPFAM" id="SSF52440">
    <property type="entry name" value="PreATP-grasp domain"/>
    <property type="match status" value="1"/>
</dbReference>
<dbReference type="InterPro" id="IPR011054">
    <property type="entry name" value="Rudment_hybrid_motif"/>
</dbReference>
<dbReference type="Gene3D" id="3.30.470.20">
    <property type="entry name" value="ATP-grasp fold, B domain"/>
    <property type="match status" value="1"/>
</dbReference>
<dbReference type="InterPro" id="IPR016185">
    <property type="entry name" value="PreATP-grasp_dom_sf"/>
</dbReference>
<comment type="caution">
    <text evidence="10">The sequence shown here is derived from an EMBL/GenBank/DDBJ whole genome shotgun (WGS) entry which is preliminary data.</text>
</comment>
<dbReference type="InterPro" id="IPR005481">
    <property type="entry name" value="BC-like_N"/>
</dbReference>
<dbReference type="Gene3D" id="2.40.50.100">
    <property type="match status" value="1"/>
</dbReference>
<evidence type="ECO:0000313" key="11">
    <source>
        <dbReference type="Proteomes" id="UP001500842"/>
    </source>
</evidence>
<accession>A0ABN1ZZJ4</accession>
<evidence type="ECO:0000256" key="4">
    <source>
        <dbReference type="ARBA" id="ARBA00022840"/>
    </source>
</evidence>
<dbReference type="EMBL" id="BAAAOR010000007">
    <property type="protein sequence ID" value="GAA1508184.1"/>
    <property type="molecule type" value="Genomic_DNA"/>
</dbReference>
<evidence type="ECO:0000256" key="5">
    <source>
        <dbReference type="ARBA" id="ARBA00023267"/>
    </source>
</evidence>
<dbReference type="SUPFAM" id="SSF51246">
    <property type="entry name" value="Rudiment single hybrid motif"/>
    <property type="match status" value="1"/>
</dbReference>
<protein>
    <submittedName>
        <fullName evidence="10">Acetyl-CoA carboxylase biotin carboxylase subunit</fullName>
    </submittedName>
</protein>
<evidence type="ECO:0000313" key="10">
    <source>
        <dbReference type="EMBL" id="GAA1508184.1"/>
    </source>
</evidence>
<dbReference type="PROSITE" id="PS50979">
    <property type="entry name" value="BC"/>
    <property type="match status" value="1"/>
</dbReference>